<reference evidence="2 3" key="1">
    <citation type="submission" date="2024-04" db="EMBL/GenBank/DDBJ databases">
        <title>Phyllosticta paracitricarpa is synonymous to the EU quarantine fungus P. citricarpa based on phylogenomic analyses.</title>
        <authorList>
            <consortium name="Lawrence Berkeley National Laboratory"/>
            <person name="Van Ingen-Buijs V.A."/>
            <person name="Van Westerhoven A.C."/>
            <person name="Haridas S."/>
            <person name="Skiadas P."/>
            <person name="Martin F."/>
            <person name="Groenewald J.Z."/>
            <person name="Crous P.W."/>
            <person name="Seidl M.F."/>
        </authorList>
    </citation>
    <scope>NUCLEOTIDE SEQUENCE [LARGE SCALE GENOMIC DNA]</scope>
    <source>
        <strain evidence="2 3">CBS 123371</strain>
    </source>
</reference>
<feature type="compositionally biased region" description="Low complexity" evidence="1">
    <location>
        <begin position="47"/>
        <end position="60"/>
    </location>
</feature>
<comment type="caution">
    <text evidence="2">The sequence shown here is derived from an EMBL/GenBank/DDBJ whole genome shotgun (WGS) entry which is preliminary data.</text>
</comment>
<evidence type="ECO:0000313" key="3">
    <source>
        <dbReference type="Proteomes" id="UP001363622"/>
    </source>
</evidence>
<name>A0ABR1KH63_9PEZI</name>
<feature type="compositionally biased region" description="Basic and acidic residues" evidence="1">
    <location>
        <begin position="195"/>
        <end position="220"/>
    </location>
</feature>
<feature type="region of interest" description="Disordered" evidence="1">
    <location>
        <begin position="384"/>
        <end position="408"/>
    </location>
</feature>
<feature type="compositionally biased region" description="Low complexity" evidence="1">
    <location>
        <begin position="133"/>
        <end position="144"/>
    </location>
</feature>
<evidence type="ECO:0000313" key="2">
    <source>
        <dbReference type="EMBL" id="KAK7514776.1"/>
    </source>
</evidence>
<evidence type="ECO:0000256" key="1">
    <source>
        <dbReference type="SAM" id="MobiDB-lite"/>
    </source>
</evidence>
<feature type="compositionally biased region" description="Polar residues" evidence="1">
    <location>
        <begin position="94"/>
        <end position="125"/>
    </location>
</feature>
<gene>
    <name evidence="2" type="ORF">IWZ03DRAFT_381641</name>
</gene>
<sequence length="498" mass="53392">MGKAMSHEALCRTLPFPVYPQSPPRKKPPALHRLQSAIVKPLRRSNPSSKPRSLSGPSSPGCTISSTGLSNDSPISQYSFRPTPALYFSYQQIPSSTNPSAIDPTASSSYRDPTTSIPIDDQQGQYFPLYLKSGRGSPSSGSRDSPPPPPPGFMGYDLTISSSTTAAKGGRGKERAQPEEDVQNDSNIPAIEKNPPLHESEEEMKTSKVEGTSDHDETPIDKALSTVQEASQESANGNRNSKDGLSLLSLAESVDVPEPSSAEPHLNNSDPTTVIHVAGSPEAPKQAPGAESDRDVNRPAPPGSPTHPLSEATGNDQPSEAEATVAPTSPTGHSASPRRPFPRPIQERTKQNEQSQRHRASQEQQLLTLKRIEQWRLMVPTVRISRPHDTDPQPLPPSTADSSLPPALPQHLDVRTRVRLLEAARRVKEMELEEARASAAAAAAAATAADTGVVDVDSEKAAADREDHVVVGAEDEAAQALFQGGAREQIGSLDRPFW</sequence>
<feature type="compositionally biased region" description="Polar residues" evidence="1">
    <location>
        <begin position="225"/>
        <end position="239"/>
    </location>
</feature>
<protein>
    <submittedName>
        <fullName evidence="2">Uncharacterized protein</fullName>
    </submittedName>
</protein>
<feature type="region of interest" description="Disordered" evidence="1">
    <location>
        <begin position="94"/>
        <end position="372"/>
    </location>
</feature>
<accession>A0ABR1KH63</accession>
<feature type="region of interest" description="Disordered" evidence="1">
    <location>
        <begin position="37"/>
        <end position="76"/>
    </location>
</feature>
<organism evidence="2 3">
    <name type="scientific">Phyllosticta citriasiana</name>
    <dbReference type="NCBI Taxonomy" id="595635"/>
    <lineage>
        <taxon>Eukaryota</taxon>
        <taxon>Fungi</taxon>
        <taxon>Dikarya</taxon>
        <taxon>Ascomycota</taxon>
        <taxon>Pezizomycotina</taxon>
        <taxon>Dothideomycetes</taxon>
        <taxon>Dothideomycetes incertae sedis</taxon>
        <taxon>Botryosphaeriales</taxon>
        <taxon>Phyllostictaceae</taxon>
        <taxon>Phyllosticta</taxon>
    </lineage>
</organism>
<proteinExistence type="predicted"/>
<keyword evidence="3" id="KW-1185">Reference proteome</keyword>
<feature type="compositionally biased region" description="Polar residues" evidence="1">
    <location>
        <begin position="61"/>
        <end position="76"/>
    </location>
</feature>
<dbReference type="EMBL" id="JBBPHU010000008">
    <property type="protein sequence ID" value="KAK7514776.1"/>
    <property type="molecule type" value="Genomic_DNA"/>
</dbReference>
<dbReference type="Proteomes" id="UP001363622">
    <property type="component" value="Unassembled WGS sequence"/>
</dbReference>